<keyword evidence="1 2" id="KW-0418">Kinase</keyword>
<protein>
    <recommendedName>
        <fullName evidence="1">Anhydro-N-acetylmuramic acid kinase</fullName>
        <ecNumber evidence="1">2.7.1.170</ecNumber>
    </recommendedName>
    <alternativeName>
        <fullName evidence="1">AnhMurNAc kinase</fullName>
    </alternativeName>
</protein>
<dbReference type="AlphaFoldDB" id="A0A1L6T9P4"/>
<dbReference type="InterPro" id="IPR043129">
    <property type="entry name" value="ATPase_NBD"/>
</dbReference>
<comment type="catalytic activity">
    <reaction evidence="1">
        <text>1,6-anhydro-N-acetyl-beta-muramate + ATP + H2O = N-acetyl-D-muramate 6-phosphate + ADP + H(+)</text>
        <dbReference type="Rhea" id="RHEA:24952"/>
        <dbReference type="ChEBI" id="CHEBI:15377"/>
        <dbReference type="ChEBI" id="CHEBI:15378"/>
        <dbReference type="ChEBI" id="CHEBI:30616"/>
        <dbReference type="ChEBI" id="CHEBI:58690"/>
        <dbReference type="ChEBI" id="CHEBI:58722"/>
        <dbReference type="ChEBI" id="CHEBI:456216"/>
        <dbReference type="EC" id="2.7.1.170"/>
    </reaction>
</comment>
<dbReference type="SUPFAM" id="SSF53067">
    <property type="entry name" value="Actin-like ATPase domain"/>
    <property type="match status" value="1"/>
</dbReference>
<evidence type="ECO:0000313" key="3">
    <source>
        <dbReference type="Proteomes" id="UP000029558"/>
    </source>
</evidence>
<feature type="binding site" evidence="1">
    <location>
        <begin position="12"/>
        <end position="19"/>
    </location>
    <ligand>
        <name>ATP</name>
        <dbReference type="ChEBI" id="CHEBI:30616"/>
    </ligand>
</feature>
<dbReference type="NCBIfam" id="NF007139">
    <property type="entry name" value="PRK09585.1-3"/>
    <property type="match status" value="1"/>
</dbReference>
<comment type="similarity">
    <text evidence="1">Belongs to the anhydro-N-acetylmuramic acid kinase family.</text>
</comment>
<dbReference type="GO" id="GO:0006040">
    <property type="term" value="P:amino sugar metabolic process"/>
    <property type="evidence" value="ECO:0007669"/>
    <property type="project" value="InterPro"/>
</dbReference>
<dbReference type="GO" id="GO:0097175">
    <property type="term" value="P:1,6-anhydro-N-acetyl-beta-muramic acid catabolic process"/>
    <property type="evidence" value="ECO:0007669"/>
    <property type="project" value="UniProtKB-UniRule"/>
</dbReference>
<proteinExistence type="inferred from homology"/>
<dbReference type="OrthoDB" id="9763949at2"/>
<comment type="pathway">
    <text evidence="1">Amino-sugar metabolism; 1,6-anhydro-N-acetylmuramate degradation.</text>
</comment>
<keyword evidence="1" id="KW-0067">ATP-binding</keyword>
<dbReference type="GO" id="GO:0009254">
    <property type="term" value="P:peptidoglycan turnover"/>
    <property type="evidence" value="ECO:0007669"/>
    <property type="project" value="UniProtKB-UniRule"/>
</dbReference>
<dbReference type="InterPro" id="IPR005338">
    <property type="entry name" value="Anhydro_N_Ac-Mur_kinase"/>
</dbReference>
<comment type="pathway">
    <text evidence="1">Cell wall biogenesis; peptidoglycan recycling.</text>
</comment>
<dbReference type="GO" id="GO:0016773">
    <property type="term" value="F:phosphotransferase activity, alcohol group as acceptor"/>
    <property type="evidence" value="ECO:0007669"/>
    <property type="project" value="UniProtKB-UniRule"/>
</dbReference>
<comment type="function">
    <text evidence="1">Catalyzes the specific phosphorylation of 1,6-anhydro-N-acetylmuramic acid (anhMurNAc) with the simultaneous cleavage of the 1,6-anhydro ring, generating MurNAc-6-P. Is required for the utilization of anhMurNAc either imported from the medium or derived from its own cell wall murein, and thus plays a role in cell wall recycling.</text>
</comment>
<keyword evidence="1" id="KW-0547">Nucleotide-binding</keyword>
<dbReference type="PANTHER" id="PTHR30605:SF0">
    <property type="entry name" value="ANHYDRO-N-ACETYLMURAMIC ACID KINASE"/>
    <property type="match status" value="1"/>
</dbReference>
<reference evidence="2 3" key="1">
    <citation type="journal article" date="2014" name="Genome Announc.">
        <title>Comparative Genome Analysis of Two Isolates of the Fish Pathogen Piscirickettsia salmonis from Different Hosts Reveals Major Differences in Virulence-Associated Secretion Systems.</title>
        <authorList>
            <person name="Bohle H."/>
            <person name="Henriquez P."/>
            <person name="Grothusen H."/>
            <person name="Navas E."/>
            <person name="Sandoval A."/>
            <person name="Bustamante F."/>
            <person name="Bustos P."/>
            <person name="Mancilla M."/>
        </authorList>
    </citation>
    <scope>NUCLEOTIDE SEQUENCE [LARGE SCALE GENOMIC DNA]</scope>
    <source>
        <strain evidence="3">B1-32597</strain>
    </source>
</reference>
<dbReference type="HAMAP" id="MF_01270">
    <property type="entry name" value="AnhMurNAc_kinase"/>
    <property type="match status" value="1"/>
</dbReference>
<dbReference type="PANTHER" id="PTHR30605">
    <property type="entry name" value="ANHYDRO-N-ACETYLMURAMIC ACID KINASE"/>
    <property type="match status" value="1"/>
</dbReference>
<dbReference type="RefSeq" id="WP_017376586.1">
    <property type="nucleotide sequence ID" value="NZ_CP012508.1"/>
</dbReference>
<dbReference type="GO" id="GO:0005524">
    <property type="term" value="F:ATP binding"/>
    <property type="evidence" value="ECO:0007669"/>
    <property type="project" value="UniProtKB-UniRule"/>
</dbReference>
<dbReference type="Proteomes" id="UP000029558">
    <property type="component" value="Chromosome"/>
</dbReference>
<name>A0A1L6T9P4_PISSA</name>
<dbReference type="GO" id="GO:0016301">
    <property type="term" value="F:kinase activity"/>
    <property type="evidence" value="ECO:0007669"/>
    <property type="project" value="UniProtKB-KW"/>
</dbReference>
<accession>A0A1L6T9P4</accession>
<dbReference type="EC" id="2.7.1.170" evidence="1"/>
<keyword evidence="1" id="KW-0119">Carbohydrate metabolism</keyword>
<keyword evidence="1" id="KW-0808">Transferase</keyword>
<organism evidence="2 3">
    <name type="scientific">Piscirickettsia salmonis</name>
    <dbReference type="NCBI Taxonomy" id="1238"/>
    <lineage>
        <taxon>Bacteria</taxon>
        <taxon>Pseudomonadati</taxon>
        <taxon>Pseudomonadota</taxon>
        <taxon>Gammaproteobacteria</taxon>
        <taxon>Thiotrichales</taxon>
        <taxon>Piscirickettsiaceae</taxon>
        <taxon>Piscirickettsia</taxon>
    </lineage>
</organism>
<gene>
    <name evidence="1" type="primary">anmK</name>
    <name evidence="2" type="ORF">KU39_600</name>
</gene>
<dbReference type="CDD" id="cd24050">
    <property type="entry name" value="ASKHA_NBD_ANMK"/>
    <property type="match status" value="1"/>
</dbReference>
<evidence type="ECO:0000313" key="2">
    <source>
        <dbReference type="EMBL" id="ALB21784.1"/>
    </source>
</evidence>
<evidence type="ECO:0000256" key="1">
    <source>
        <dbReference type="HAMAP-Rule" id="MF_01270"/>
    </source>
</evidence>
<dbReference type="Pfam" id="PF03702">
    <property type="entry name" value="AnmK"/>
    <property type="match status" value="1"/>
</dbReference>
<dbReference type="EMBL" id="CP012508">
    <property type="protein sequence ID" value="ALB21784.1"/>
    <property type="molecule type" value="Genomic_DNA"/>
</dbReference>
<sequence>MTSHYYIGLMSGTSLDSIDAVLVKSTSNTFILIDSLSHPIDAKLKQIAITAPTQEHISWQDYLYLDVEFGRTFAKAANALIQKHPDLTIRAIGSHGQTLFHAPSGTHPSSIQLGDANIIASQTGITTINDFRRRDIALGGQGAPLVPAFHQAVFKSETATRIILNIGGIANISVLKPTEPTYGYDSGPGNMLMDAWIKQHKNKSFDKNGQWAQSGTVIPELLTTLLQAPFFKLIPPKSTGRELFNLSWLQPSLKNHYTIEDIQATLLALTCQSISETIKREASSGEIYLCGGGTHNHYLIKNLEKLLPKFTMQTTSTLGIDPDWVEAVAFAWLAKQTLEKKHSNLPKVTGAKKESVLGGVYYP</sequence>
<dbReference type="Gene3D" id="3.30.420.40">
    <property type="match status" value="2"/>
</dbReference>